<dbReference type="Proteomes" id="UP001596201">
    <property type="component" value="Unassembled WGS sequence"/>
</dbReference>
<keyword evidence="5" id="KW-1185">Reference proteome</keyword>
<feature type="transmembrane region" description="Helical" evidence="2">
    <location>
        <begin position="21"/>
        <end position="50"/>
    </location>
</feature>
<gene>
    <name evidence="4" type="ORF">ACFPJ5_06820</name>
</gene>
<dbReference type="Pfam" id="PF01551">
    <property type="entry name" value="Peptidase_M23"/>
    <property type="match status" value="1"/>
</dbReference>
<sequence>MTRDSARTLRSRLPDPTLLSLLGLLSIPGFLFPSLADLQVFGLCFLFALWPLVGPLFSTSGDTDDPTDWIESGGSVGRFLLSMVVLQVNVFVQWQSLQQLVGQVVILARHRGRVPSPETFESAVEYRLPFDGEWTVAAGSHRRDQSHSWGILTQRYAYDVLATDEAGRTYRAAGADDAGEPNDSTDDAGVRSDLESDAPDDPADYYCFDRPLCAPADGEVVVASDGHPDHDRIGWLDFDQRSILGNHLVIRHADSEYSLFAHLRQGSVTVAEGESVAAGQHVGDCGHSGNSTEPHLHFHLQDGENFFTSAGLPIRFTDVEIAEGPAGEFRRHDAVAISAGQRVRHAGTAEGESLRSN</sequence>
<proteinExistence type="predicted"/>
<name>A0ABD5R9K1_9EURY</name>
<keyword evidence="2" id="KW-1133">Transmembrane helix</keyword>
<evidence type="ECO:0000259" key="3">
    <source>
        <dbReference type="Pfam" id="PF01551"/>
    </source>
</evidence>
<dbReference type="InterPro" id="IPR050570">
    <property type="entry name" value="Cell_wall_metabolism_enzyme"/>
</dbReference>
<dbReference type="CDD" id="cd12797">
    <property type="entry name" value="M23_peptidase"/>
    <property type="match status" value="1"/>
</dbReference>
<evidence type="ECO:0000256" key="1">
    <source>
        <dbReference type="SAM" id="MobiDB-lite"/>
    </source>
</evidence>
<dbReference type="InterPro" id="IPR016047">
    <property type="entry name" value="M23ase_b-sheet_dom"/>
</dbReference>
<feature type="region of interest" description="Disordered" evidence="1">
    <location>
        <begin position="172"/>
        <end position="199"/>
    </location>
</feature>
<dbReference type="EC" id="3.4.24.-" evidence="4"/>
<keyword evidence="2" id="KW-0812">Transmembrane</keyword>
<dbReference type="GO" id="GO:0016787">
    <property type="term" value="F:hydrolase activity"/>
    <property type="evidence" value="ECO:0007669"/>
    <property type="project" value="UniProtKB-KW"/>
</dbReference>
<dbReference type="AlphaFoldDB" id="A0ABD5R9K1"/>
<evidence type="ECO:0000256" key="2">
    <source>
        <dbReference type="SAM" id="Phobius"/>
    </source>
</evidence>
<protein>
    <submittedName>
        <fullName evidence="4">M23 family metallopeptidase</fullName>
        <ecNumber evidence="4">3.4.24.-</ecNumber>
    </submittedName>
</protein>
<feature type="compositionally biased region" description="Acidic residues" evidence="1">
    <location>
        <begin position="177"/>
        <end position="186"/>
    </location>
</feature>
<dbReference type="PANTHER" id="PTHR21666">
    <property type="entry name" value="PEPTIDASE-RELATED"/>
    <property type="match status" value="1"/>
</dbReference>
<comment type="caution">
    <text evidence="4">The sequence shown here is derived from an EMBL/GenBank/DDBJ whole genome shotgun (WGS) entry which is preliminary data.</text>
</comment>
<keyword evidence="4" id="KW-0378">Hydrolase</keyword>
<dbReference type="EMBL" id="JBHSKX010000001">
    <property type="protein sequence ID" value="MFC5366647.1"/>
    <property type="molecule type" value="Genomic_DNA"/>
</dbReference>
<accession>A0ABD5R9K1</accession>
<dbReference type="InterPro" id="IPR011055">
    <property type="entry name" value="Dup_hybrid_motif"/>
</dbReference>
<evidence type="ECO:0000313" key="4">
    <source>
        <dbReference type="EMBL" id="MFC5366647.1"/>
    </source>
</evidence>
<feature type="domain" description="M23ase beta-sheet core" evidence="3">
    <location>
        <begin position="211"/>
        <end position="303"/>
    </location>
</feature>
<dbReference type="PANTHER" id="PTHR21666:SF270">
    <property type="entry name" value="MUREIN HYDROLASE ACTIVATOR ENVC"/>
    <property type="match status" value="1"/>
</dbReference>
<organism evidence="4 5">
    <name type="scientific">Salinirubrum litoreum</name>
    <dbReference type="NCBI Taxonomy" id="1126234"/>
    <lineage>
        <taxon>Archaea</taxon>
        <taxon>Methanobacteriati</taxon>
        <taxon>Methanobacteriota</taxon>
        <taxon>Stenosarchaea group</taxon>
        <taxon>Halobacteria</taxon>
        <taxon>Halobacteriales</taxon>
        <taxon>Haloferacaceae</taxon>
        <taxon>Salinirubrum</taxon>
    </lineage>
</organism>
<dbReference type="Gene3D" id="2.70.70.10">
    <property type="entry name" value="Glucose Permease (Domain IIA)"/>
    <property type="match status" value="1"/>
</dbReference>
<reference evidence="4 5" key="1">
    <citation type="journal article" date="2019" name="Int. J. Syst. Evol. Microbiol.">
        <title>The Global Catalogue of Microorganisms (GCM) 10K type strain sequencing project: providing services to taxonomists for standard genome sequencing and annotation.</title>
        <authorList>
            <consortium name="The Broad Institute Genomics Platform"/>
            <consortium name="The Broad Institute Genome Sequencing Center for Infectious Disease"/>
            <person name="Wu L."/>
            <person name="Ma J."/>
        </authorList>
    </citation>
    <scope>NUCLEOTIDE SEQUENCE [LARGE SCALE GENOMIC DNA]</scope>
    <source>
        <strain evidence="4 5">CGMCC 1.12237</strain>
    </source>
</reference>
<keyword evidence="2" id="KW-0472">Membrane</keyword>
<dbReference type="RefSeq" id="WP_227228014.1">
    <property type="nucleotide sequence ID" value="NZ_JAJCVJ010000001.1"/>
</dbReference>
<evidence type="ECO:0000313" key="5">
    <source>
        <dbReference type="Proteomes" id="UP001596201"/>
    </source>
</evidence>
<dbReference type="SUPFAM" id="SSF51261">
    <property type="entry name" value="Duplicated hybrid motif"/>
    <property type="match status" value="1"/>
</dbReference>